<proteinExistence type="predicted"/>
<feature type="non-terminal residue" evidence="1">
    <location>
        <position position="1"/>
    </location>
</feature>
<reference evidence="1" key="1">
    <citation type="journal article" date="2020" name="Stud. Mycol.">
        <title>101 Dothideomycetes genomes: a test case for predicting lifestyles and emergence of pathogens.</title>
        <authorList>
            <person name="Haridas S."/>
            <person name="Albert R."/>
            <person name="Binder M."/>
            <person name="Bloem J."/>
            <person name="Labutti K."/>
            <person name="Salamov A."/>
            <person name="Andreopoulos B."/>
            <person name="Baker S."/>
            <person name="Barry K."/>
            <person name="Bills G."/>
            <person name="Bluhm B."/>
            <person name="Cannon C."/>
            <person name="Castanera R."/>
            <person name="Culley D."/>
            <person name="Daum C."/>
            <person name="Ezra D."/>
            <person name="Gonzalez J."/>
            <person name="Henrissat B."/>
            <person name="Kuo A."/>
            <person name="Liang C."/>
            <person name="Lipzen A."/>
            <person name="Lutzoni F."/>
            <person name="Magnuson J."/>
            <person name="Mondo S."/>
            <person name="Nolan M."/>
            <person name="Ohm R."/>
            <person name="Pangilinan J."/>
            <person name="Park H.-J."/>
            <person name="Ramirez L."/>
            <person name="Alfaro M."/>
            <person name="Sun H."/>
            <person name="Tritt A."/>
            <person name="Yoshinaga Y."/>
            <person name="Zwiers L.-H."/>
            <person name="Turgeon B."/>
            <person name="Goodwin S."/>
            <person name="Spatafora J."/>
            <person name="Crous P."/>
            <person name="Grigoriev I."/>
        </authorList>
    </citation>
    <scope>NUCLEOTIDE SEQUENCE</scope>
    <source>
        <strain evidence="1">ATCC 200398</strain>
    </source>
</reference>
<dbReference type="Proteomes" id="UP000799755">
    <property type="component" value="Unassembled WGS sequence"/>
</dbReference>
<gene>
    <name evidence="1" type="ORF">BDR25DRAFT_198610</name>
</gene>
<name>A0ACB6Q6R3_9PLEO</name>
<sequence length="207" mass="23137">WGLSIILWVMGPTIGINRIRMSPEEAALETFKIPFSIVLGMVKISVLLFYQRLFSVSIFPRVVWFMIVVIAMWTITILLVSIFKTNPISGIWTNPEETYVIDDAAYSIAVAAMSLGFDVIVLLVPLLVIRTLKMSYRNKIAVMMSFWLDGLCCVAGAARLQLLYQGVHSVTDNPNAYANLTKAFVWAELEPNASVMAASLPMLRPLF</sequence>
<accession>A0ACB6Q6R3</accession>
<dbReference type="EMBL" id="MU003578">
    <property type="protein sequence ID" value="KAF2462568.1"/>
    <property type="molecule type" value="Genomic_DNA"/>
</dbReference>
<keyword evidence="2" id="KW-1185">Reference proteome</keyword>
<protein>
    <submittedName>
        <fullName evidence="1">Uncharacterized protein</fullName>
    </submittedName>
</protein>
<evidence type="ECO:0000313" key="1">
    <source>
        <dbReference type="EMBL" id="KAF2462568.1"/>
    </source>
</evidence>
<evidence type="ECO:0000313" key="2">
    <source>
        <dbReference type="Proteomes" id="UP000799755"/>
    </source>
</evidence>
<comment type="caution">
    <text evidence="1">The sequence shown here is derived from an EMBL/GenBank/DDBJ whole genome shotgun (WGS) entry which is preliminary data.</text>
</comment>
<feature type="non-terminal residue" evidence="1">
    <location>
        <position position="207"/>
    </location>
</feature>
<organism evidence="1 2">
    <name type="scientific">Lindgomyces ingoldianus</name>
    <dbReference type="NCBI Taxonomy" id="673940"/>
    <lineage>
        <taxon>Eukaryota</taxon>
        <taxon>Fungi</taxon>
        <taxon>Dikarya</taxon>
        <taxon>Ascomycota</taxon>
        <taxon>Pezizomycotina</taxon>
        <taxon>Dothideomycetes</taxon>
        <taxon>Pleosporomycetidae</taxon>
        <taxon>Pleosporales</taxon>
        <taxon>Lindgomycetaceae</taxon>
        <taxon>Lindgomyces</taxon>
    </lineage>
</organism>